<dbReference type="EMBL" id="JALBCA010000029">
    <property type="protein sequence ID" value="KAI2388716.1"/>
    <property type="molecule type" value="Genomic_DNA"/>
</dbReference>
<accession>A0ACB8V281</accession>
<evidence type="ECO:0000313" key="1">
    <source>
        <dbReference type="EMBL" id="KAI2388716.1"/>
    </source>
</evidence>
<sequence>MGFADFSADSGLAIANQFFSTHSYVEGKIWSVFMRRLKTPLNDYPQKRFRTSDLVAPVQCRFSTLRVRSLTSVTDECIYRYAPSQADVVTYKAVQGAPDAAKYPHFARWYKHITSYESEHSSLPGDSSKPYTAYGPENADIPVNVKAAPAAAAADDDDMDLFGSESEEEDPEVVAEREKRLAEYRAKKAAKPKPAAKSIVTMEVKPWDDETDMAELEKNVRAIEKDGLVWGGSKLVPVGFGIRKLQITLVVEDEKISLSDLQEEIEGDEDHVQSTDIAAMQKL</sequence>
<organism evidence="1">
    <name type="scientific">Ophidiomyces ophidiicola</name>
    <dbReference type="NCBI Taxonomy" id="1387563"/>
    <lineage>
        <taxon>Eukaryota</taxon>
        <taxon>Fungi</taxon>
        <taxon>Dikarya</taxon>
        <taxon>Ascomycota</taxon>
        <taxon>Pezizomycotina</taxon>
        <taxon>Eurotiomycetes</taxon>
        <taxon>Eurotiomycetidae</taxon>
        <taxon>Onygenales</taxon>
        <taxon>Onygenaceae</taxon>
        <taxon>Ophidiomyces</taxon>
    </lineage>
</organism>
<comment type="caution">
    <text evidence="1">The sequence shown here is derived from an EMBL/GenBank/DDBJ whole genome shotgun (WGS) entry which is preliminary data.</text>
</comment>
<name>A0ACB8V281_9EURO</name>
<protein>
    <submittedName>
        <fullName evidence="1">Uncharacterized protein</fullName>
    </submittedName>
</protein>
<gene>
    <name evidence="1" type="ORF">LOY88_002485</name>
</gene>
<proteinExistence type="predicted"/>
<reference evidence="1" key="1">
    <citation type="journal article" date="2022" name="bioRxiv">
        <title>Population genetic analysis of Ophidiomyces ophidiicola, the causative agent of snake fungal disease, indicates recent introductions to the USA.</title>
        <authorList>
            <person name="Ladner J.T."/>
            <person name="Palmer J.M."/>
            <person name="Ettinger C.L."/>
            <person name="Stajich J.E."/>
            <person name="Farrell T.M."/>
            <person name="Glorioso B.M."/>
            <person name="Lawson B."/>
            <person name="Price S.J."/>
            <person name="Stengle A.G."/>
            <person name="Grear D.A."/>
            <person name="Lorch J.M."/>
        </authorList>
    </citation>
    <scope>NUCLEOTIDE SEQUENCE</scope>
    <source>
        <strain evidence="1">NWHC 24266-5</strain>
    </source>
</reference>